<feature type="domain" description="VRR-NUC" evidence="4">
    <location>
        <begin position="1"/>
        <end position="95"/>
    </location>
</feature>
<comment type="cofactor">
    <cofactor evidence="1">
        <name>Mg(2+)</name>
        <dbReference type="ChEBI" id="CHEBI:18420"/>
    </cofactor>
</comment>
<proteinExistence type="predicted"/>
<keyword evidence="6" id="KW-1185">Reference proteome</keyword>
<dbReference type="InterPro" id="IPR014883">
    <property type="entry name" value="VRR_NUC"/>
</dbReference>
<dbReference type="Gene3D" id="3.40.1350.10">
    <property type="match status" value="1"/>
</dbReference>
<comment type="caution">
    <text evidence="5">The sequence shown here is derived from an EMBL/GenBank/DDBJ whole genome shotgun (WGS) entry which is preliminary data.</text>
</comment>
<dbReference type="InterPro" id="IPR011856">
    <property type="entry name" value="tRNA_endonuc-like_dom_sf"/>
</dbReference>
<dbReference type="AlphaFoldDB" id="A0A839HU04"/>
<protein>
    <submittedName>
        <fullName evidence="5">VRR-NUC domain-containing protein</fullName>
    </submittedName>
</protein>
<dbReference type="EMBL" id="JACIVI010000001">
    <property type="protein sequence ID" value="MBB1161504.1"/>
    <property type="molecule type" value="Genomic_DNA"/>
</dbReference>
<dbReference type="SMART" id="SM00990">
    <property type="entry name" value="VRR_NUC"/>
    <property type="match status" value="1"/>
</dbReference>
<keyword evidence="2" id="KW-0540">Nuclease</keyword>
<dbReference type="GO" id="GO:0016788">
    <property type="term" value="F:hydrolase activity, acting on ester bonds"/>
    <property type="evidence" value="ECO:0007669"/>
    <property type="project" value="InterPro"/>
</dbReference>
<evidence type="ECO:0000259" key="4">
    <source>
        <dbReference type="SMART" id="SM00990"/>
    </source>
</evidence>
<dbReference type="Proteomes" id="UP000586093">
    <property type="component" value="Unassembled WGS sequence"/>
</dbReference>
<dbReference type="GO" id="GO:0004518">
    <property type="term" value="F:nuclease activity"/>
    <property type="evidence" value="ECO:0007669"/>
    <property type="project" value="UniProtKB-KW"/>
</dbReference>
<keyword evidence="3" id="KW-0378">Hydrolase</keyword>
<accession>A0A839HU04</accession>
<dbReference type="GO" id="GO:0003676">
    <property type="term" value="F:nucleic acid binding"/>
    <property type="evidence" value="ECO:0007669"/>
    <property type="project" value="InterPro"/>
</dbReference>
<evidence type="ECO:0000256" key="2">
    <source>
        <dbReference type="ARBA" id="ARBA00022722"/>
    </source>
</evidence>
<dbReference type="RefSeq" id="WP_182662339.1">
    <property type="nucleotide sequence ID" value="NZ_JACIVI010000001.1"/>
</dbReference>
<evidence type="ECO:0000256" key="3">
    <source>
        <dbReference type="ARBA" id="ARBA00022801"/>
    </source>
</evidence>
<reference evidence="5 6" key="1">
    <citation type="submission" date="2020-08" db="EMBL/GenBank/DDBJ databases">
        <title>Aquariorum lacteus gen. nov., sp. nov., a new member of the family Comamonadaceae, isolated from freshwater aquarium.</title>
        <authorList>
            <person name="Chun S.-J."/>
        </authorList>
    </citation>
    <scope>NUCLEOTIDE SEQUENCE [LARGE SCALE GENOMIC DNA]</scope>
    <source>
        <strain evidence="5 6">SJAQ100</strain>
    </source>
</reference>
<evidence type="ECO:0000313" key="6">
    <source>
        <dbReference type="Proteomes" id="UP000586093"/>
    </source>
</evidence>
<organism evidence="5 6">
    <name type="scientific">Aquariibacter albus</name>
    <dbReference type="NCBI Taxonomy" id="2759899"/>
    <lineage>
        <taxon>Bacteria</taxon>
        <taxon>Pseudomonadati</taxon>
        <taxon>Pseudomonadota</taxon>
        <taxon>Betaproteobacteria</taxon>
        <taxon>Burkholderiales</taxon>
        <taxon>Sphaerotilaceae</taxon>
        <taxon>Aquariibacter</taxon>
    </lineage>
</organism>
<name>A0A839HU04_9BURK</name>
<evidence type="ECO:0000313" key="5">
    <source>
        <dbReference type="EMBL" id="MBB1161504.1"/>
    </source>
</evidence>
<gene>
    <name evidence="5" type="ORF">H4F90_05865</name>
</gene>
<evidence type="ECO:0000256" key="1">
    <source>
        <dbReference type="ARBA" id="ARBA00001946"/>
    </source>
</evidence>
<sequence>MRERDIERHLVERVKQLGGEVRKVQWIGRRGAPDRLVMLPGRSTRNPDGSWFYRNGSAIWVELKALGAKPEAHQLREHERMRAMGQRVVVIDSVEGVEELLA</sequence>